<reference evidence="1" key="1">
    <citation type="submission" date="2018-05" db="EMBL/GenBank/DDBJ databases">
        <authorList>
            <person name="Lanie J.A."/>
            <person name="Ng W.-L."/>
            <person name="Kazmierczak K.M."/>
            <person name="Andrzejewski T.M."/>
            <person name="Davidsen T.M."/>
            <person name="Wayne K.J."/>
            <person name="Tettelin H."/>
            <person name="Glass J.I."/>
            <person name="Rusch D."/>
            <person name="Podicherti R."/>
            <person name="Tsui H.-C.T."/>
            <person name="Winkler M.E."/>
        </authorList>
    </citation>
    <scope>NUCLEOTIDE SEQUENCE</scope>
</reference>
<evidence type="ECO:0008006" key="2">
    <source>
        <dbReference type="Google" id="ProtNLM"/>
    </source>
</evidence>
<dbReference type="Gene3D" id="2.60.120.620">
    <property type="entry name" value="q2cbj1_9rhob like domain"/>
    <property type="match status" value="1"/>
</dbReference>
<dbReference type="InterPro" id="IPR008775">
    <property type="entry name" value="Phytyl_CoA_dOase-like"/>
</dbReference>
<evidence type="ECO:0000313" key="1">
    <source>
        <dbReference type="EMBL" id="SUZ51159.1"/>
    </source>
</evidence>
<dbReference type="EMBL" id="UINC01000209">
    <property type="protein sequence ID" value="SUZ51159.1"/>
    <property type="molecule type" value="Genomic_DNA"/>
</dbReference>
<dbReference type="Pfam" id="PF05721">
    <property type="entry name" value="PhyH"/>
    <property type="match status" value="1"/>
</dbReference>
<dbReference type="PANTHER" id="PTHR20883">
    <property type="entry name" value="PHYTANOYL-COA DIOXYGENASE DOMAIN CONTAINING 1"/>
    <property type="match status" value="1"/>
</dbReference>
<dbReference type="AlphaFoldDB" id="A0A381N9M5"/>
<accession>A0A381N9M5</accession>
<gene>
    <name evidence="1" type="ORF">METZ01_LOCUS4013</name>
</gene>
<sequence length="269" mass="30692">MSVISQTDVEAYANDGVLLIKSLLTRNEVSDLREGIDVNISNPSSRAQVASDENDPGWFLEDFCTWQENPAYQRVIFESDISEVAAKLMCSKEVRLFHDHMLVKKKGTLQRTPWHQDQPYYNIEGMQNISFWIPVDPVPLEWTLEFVAGSHQDPWYMPRTFLKKQAKWFQEGELKELPDVEANPDKYRVLSWALEPGDAVVFHMLTLHAGAGAGALRRVFSLRLIGDDIRHAPRSWKTSPEFPGLSDQLPAGAPMNHEFFPLIWPASRA</sequence>
<organism evidence="1">
    <name type="scientific">marine metagenome</name>
    <dbReference type="NCBI Taxonomy" id="408172"/>
    <lineage>
        <taxon>unclassified sequences</taxon>
        <taxon>metagenomes</taxon>
        <taxon>ecological metagenomes</taxon>
    </lineage>
</organism>
<protein>
    <recommendedName>
        <fullName evidence="2">Phytanoyl-CoA dioxygenase</fullName>
    </recommendedName>
</protein>
<dbReference type="SUPFAM" id="SSF51197">
    <property type="entry name" value="Clavaminate synthase-like"/>
    <property type="match status" value="1"/>
</dbReference>
<name>A0A381N9M5_9ZZZZ</name>
<dbReference type="PANTHER" id="PTHR20883:SF49">
    <property type="entry name" value="PHYTANOYL-COA DIOXYGENASE"/>
    <property type="match status" value="1"/>
</dbReference>
<proteinExistence type="predicted"/>